<accession>A0A8J3AZU2</accession>
<proteinExistence type="inferred from homology"/>
<dbReference type="PANTHER" id="PTHR43300">
    <property type="entry name" value="ACETYLTRANSFERASE"/>
    <property type="match status" value="1"/>
</dbReference>
<dbReference type="InterPro" id="IPR050179">
    <property type="entry name" value="Trans_hexapeptide_repeat"/>
</dbReference>
<evidence type="ECO:0008006" key="4">
    <source>
        <dbReference type="Google" id="ProtNLM"/>
    </source>
</evidence>
<protein>
    <recommendedName>
        <fullName evidence="4">UDP-3-O-(3-hydroxymyristoyl)glucosamine N-acyltransferase</fullName>
    </recommendedName>
</protein>
<dbReference type="Gene3D" id="2.160.10.10">
    <property type="entry name" value="Hexapeptide repeat proteins"/>
    <property type="match status" value="1"/>
</dbReference>
<gene>
    <name evidence="2" type="ORF">GCM10008066_26810</name>
</gene>
<dbReference type="AlphaFoldDB" id="A0A8J3AZU2"/>
<dbReference type="SUPFAM" id="SSF51161">
    <property type="entry name" value="Trimeric LpxA-like enzymes"/>
    <property type="match status" value="1"/>
</dbReference>
<dbReference type="Proteomes" id="UP000642180">
    <property type="component" value="Unassembled WGS sequence"/>
</dbReference>
<reference evidence="3" key="1">
    <citation type="journal article" date="2019" name="Int. J. Syst. Evol. Microbiol.">
        <title>The Global Catalogue of Microorganisms (GCM) 10K type strain sequencing project: providing services to taxonomists for standard genome sequencing and annotation.</title>
        <authorList>
            <consortium name="The Broad Institute Genomics Platform"/>
            <consortium name="The Broad Institute Genome Sequencing Center for Infectious Disease"/>
            <person name="Wu L."/>
            <person name="Ma J."/>
        </authorList>
    </citation>
    <scope>NUCLEOTIDE SEQUENCE [LARGE SCALE GENOMIC DNA]</scope>
    <source>
        <strain evidence="3">CCM 2767</strain>
    </source>
</reference>
<comment type="similarity">
    <text evidence="1">Belongs to the transferase hexapeptide repeat family.</text>
</comment>
<dbReference type="PANTHER" id="PTHR43300:SF7">
    <property type="entry name" value="UDP-N-ACETYLBACILLOSAMINE N-ACETYLTRANSFERASE"/>
    <property type="match status" value="1"/>
</dbReference>
<keyword evidence="3" id="KW-1185">Reference proteome</keyword>
<evidence type="ECO:0000313" key="3">
    <source>
        <dbReference type="Proteomes" id="UP000642180"/>
    </source>
</evidence>
<comment type="caution">
    <text evidence="2">The sequence shown here is derived from an EMBL/GenBank/DDBJ whole genome shotgun (WGS) entry which is preliminary data.</text>
</comment>
<evidence type="ECO:0000256" key="1">
    <source>
        <dbReference type="ARBA" id="ARBA00007274"/>
    </source>
</evidence>
<sequence length="207" mass="22633">MECKWVIGASDYLDIVYDACCQARPDLTIEKVFIPQNSDYSFDLAAIQHLSPGDGLAFVAFDERFGNFKRTELMRAVAERGISLATFISPRSLVAANVRIGPNVFVGDGAVIGHGTQIEYNTVIHPGAQIGSGSKIKSSCWIEQGVQVGSNVEIGTHCTIRMGAVLRNGITIGRTCELGWPQLYASDISNKTIYDLRYDQPIHTYGN</sequence>
<organism evidence="2 3">
    <name type="scientific">Oxalicibacterium faecigallinarum</name>
    <dbReference type="NCBI Taxonomy" id="573741"/>
    <lineage>
        <taxon>Bacteria</taxon>
        <taxon>Pseudomonadati</taxon>
        <taxon>Pseudomonadota</taxon>
        <taxon>Betaproteobacteria</taxon>
        <taxon>Burkholderiales</taxon>
        <taxon>Oxalobacteraceae</taxon>
        <taxon>Oxalicibacterium</taxon>
    </lineage>
</organism>
<name>A0A8J3AZU2_9BURK</name>
<dbReference type="InterPro" id="IPR011004">
    <property type="entry name" value="Trimer_LpxA-like_sf"/>
</dbReference>
<dbReference type="InterPro" id="IPR001451">
    <property type="entry name" value="Hexapep"/>
</dbReference>
<evidence type="ECO:0000313" key="2">
    <source>
        <dbReference type="EMBL" id="GGI20998.1"/>
    </source>
</evidence>
<dbReference type="RefSeq" id="WP_188381898.1">
    <property type="nucleotide sequence ID" value="NZ_BMDI01000003.1"/>
</dbReference>
<dbReference type="Pfam" id="PF00132">
    <property type="entry name" value="Hexapep"/>
    <property type="match status" value="1"/>
</dbReference>
<dbReference type="EMBL" id="BMDI01000003">
    <property type="protein sequence ID" value="GGI20998.1"/>
    <property type="molecule type" value="Genomic_DNA"/>
</dbReference>